<dbReference type="OrthoDB" id="4029988at2759"/>
<organism evidence="1 2">
    <name type="scientific">Zygosaccharomyces rouxii</name>
    <dbReference type="NCBI Taxonomy" id="4956"/>
    <lineage>
        <taxon>Eukaryota</taxon>
        <taxon>Fungi</taxon>
        <taxon>Dikarya</taxon>
        <taxon>Ascomycota</taxon>
        <taxon>Saccharomycotina</taxon>
        <taxon>Saccharomycetes</taxon>
        <taxon>Saccharomycetales</taxon>
        <taxon>Saccharomycetaceae</taxon>
        <taxon>Zygosaccharomyces</taxon>
    </lineage>
</organism>
<gene>
    <name evidence="1" type="ORF">ZYGR_0AF00520</name>
</gene>
<reference evidence="1 2" key="1">
    <citation type="submission" date="2016-08" db="EMBL/GenBank/DDBJ databases">
        <title>Draft genome sequence of allopolyploid Zygosaccharomyces rouxii.</title>
        <authorList>
            <person name="Watanabe J."/>
            <person name="Uehara K."/>
            <person name="Mogi Y."/>
            <person name="Tsukioka Y."/>
        </authorList>
    </citation>
    <scope>NUCLEOTIDE SEQUENCE [LARGE SCALE GENOMIC DNA]</scope>
    <source>
        <strain evidence="1 2">NBRC 110957</strain>
    </source>
</reference>
<evidence type="ECO:0000313" key="1">
    <source>
        <dbReference type="EMBL" id="GAV51581.1"/>
    </source>
</evidence>
<dbReference type="EMBL" id="BDGX01000032">
    <property type="protein sequence ID" value="GAV51581.1"/>
    <property type="molecule type" value="Genomic_DNA"/>
</dbReference>
<dbReference type="AlphaFoldDB" id="A0A1Q3A7E8"/>
<evidence type="ECO:0000313" key="2">
    <source>
        <dbReference type="Proteomes" id="UP000187013"/>
    </source>
</evidence>
<dbReference type="Pfam" id="PF17315">
    <property type="entry name" value="FMP23"/>
    <property type="match status" value="1"/>
</dbReference>
<sequence length="184" mass="21528">MPMFFRQVLLRSLSTTRIPLSKTVSGRIIVPPATHFNNQGPKFNKIPRHEYKQLPEDSNYIEKFYDELQVFSHEFLEKQLSKKYTDFEDCPEELVFQLEQFIELQIIPKHSEPANETGDTRPGFPVRSIQCRNIGDKIIIERYLDFSKGVKLTLMLNGGHTFIFDILLQAKSAFDNMQRSKKKD</sequence>
<dbReference type="InterPro" id="IPR035283">
    <property type="entry name" value="Fmp23"/>
</dbReference>
<accession>A0A1Q3A7E8</accession>
<protein>
    <submittedName>
        <fullName evidence="1">Uncharacterized protein</fullName>
    </submittedName>
</protein>
<proteinExistence type="predicted"/>
<dbReference type="Proteomes" id="UP000187013">
    <property type="component" value="Unassembled WGS sequence"/>
</dbReference>
<name>A0A1Q3A7E8_ZYGRO</name>
<comment type="caution">
    <text evidence="1">The sequence shown here is derived from an EMBL/GenBank/DDBJ whole genome shotgun (WGS) entry which is preliminary data.</text>
</comment>